<protein>
    <submittedName>
        <fullName evidence="1">Uncharacterized protein</fullName>
    </submittedName>
</protein>
<sequence>MDHAFGGTSSHAGRESTPDVLPASQYLQDRLQERRARNTRPKRARQSDFGPQRTRDDDIFLNEAEESRCSASRAFDSSPMSGMGQIDREGGSASTTRTRALGAKDLNEHMDRLAKQNFALKLELDHRRDHTAKLQDQIDAMRMQAERAEQLEQEHAELLRINTQLVEELEKRDRAVEEAMDIICELEDKITDMEERNSNTRPSTANADSGYAGTDTHEQAPPSSPPKPTRMPKTPHTPARPRREPNILSQKKPSTLALRSVYLETAQSLHPVKSFNSLLTRQESRVDEDEAVLDSPRLSVLSESSFPSIYSPKGKISPDRFAWESGDDAAMSPTYEPSPHLRQDSIKRVSQWMENDETPSKSNKISPPLPHASEDERLSSPSKRTDDTNHFPSIAKTLLRGSITSVRPSIEVEDGVSYIKPYPVRPHTRSSGKPPRPDSFAGAMFGEPLLPPTPDSASTRMLRESRSSLADDGERSLLDTTPAAIRGYDTLEPGTRTASKQFRSSAELNGAYHSYITLGNGDVARDEDEDADELSARSEAYFDLSPEYDGFPDGSSLIMGTPSRFLKHVRTPQPTMSLNGITKADVARSPLARRQSSSGATVSPRKPSLSRSETSPTMLLSSTKNVARGGPQSSNGSVITPRSYHSGSSSNKTVVHADEQSRAISPDTSRAEPRLASNVASPPRPRVSPLPGRTLSQKTQAFFSRKNTFQTDHRSEREKSPLPTLTSTPSSAYVNDAPKEARRPGTGHSGDTNAQVTARPPSSRAGSRPAIPTRTITEPTSPRRPSSASDRDRASLFRRRNSMKTNADAPPTSMTAPIQNDSEAKPGMAKQRRGSFREAVGSAARRPWR</sequence>
<comment type="caution">
    <text evidence="1">The sequence shown here is derived from an EMBL/GenBank/DDBJ whole genome shotgun (WGS) entry which is preliminary data.</text>
</comment>
<dbReference type="EMBL" id="JAUTXU010000105">
    <property type="protein sequence ID" value="KAK3707944.1"/>
    <property type="molecule type" value="Genomic_DNA"/>
</dbReference>
<evidence type="ECO:0000313" key="2">
    <source>
        <dbReference type="Proteomes" id="UP001281147"/>
    </source>
</evidence>
<gene>
    <name evidence="1" type="ORF">LTR37_011796</name>
</gene>
<accession>A0ACC3N1D1</accession>
<dbReference type="Proteomes" id="UP001281147">
    <property type="component" value="Unassembled WGS sequence"/>
</dbReference>
<keyword evidence="2" id="KW-1185">Reference proteome</keyword>
<proteinExistence type="predicted"/>
<evidence type="ECO:0000313" key="1">
    <source>
        <dbReference type="EMBL" id="KAK3707944.1"/>
    </source>
</evidence>
<name>A0ACC3N1D1_9PEZI</name>
<organism evidence="1 2">
    <name type="scientific">Vermiconidia calcicola</name>
    <dbReference type="NCBI Taxonomy" id="1690605"/>
    <lineage>
        <taxon>Eukaryota</taxon>
        <taxon>Fungi</taxon>
        <taxon>Dikarya</taxon>
        <taxon>Ascomycota</taxon>
        <taxon>Pezizomycotina</taxon>
        <taxon>Dothideomycetes</taxon>
        <taxon>Dothideomycetidae</taxon>
        <taxon>Mycosphaerellales</taxon>
        <taxon>Extremaceae</taxon>
        <taxon>Vermiconidia</taxon>
    </lineage>
</organism>
<reference evidence="1" key="1">
    <citation type="submission" date="2023-07" db="EMBL/GenBank/DDBJ databases">
        <title>Black Yeasts Isolated from many extreme environments.</title>
        <authorList>
            <person name="Coleine C."/>
            <person name="Stajich J.E."/>
            <person name="Selbmann L."/>
        </authorList>
    </citation>
    <scope>NUCLEOTIDE SEQUENCE</scope>
    <source>
        <strain evidence="1">CCFEE 5714</strain>
    </source>
</reference>